<evidence type="ECO:0000313" key="4">
    <source>
        <dbReference type="Proteomes" id="UP001596492"/>
    </source>
</evidence>
<dbReference type="PANTHER" id="PTHR34215">
    <property type="entry name" value="BLL0784 PROTEIN"/>
    <property type="match status" value="1"/>
</dbReference>
<accession>A0ABW2IN45</accession>
<dbReference type="EMBL" id="JBHTBR010000005">
    <property type="protein sequence ID" value="MFC7292291.1"/>
    <property type="molecule type" value="Genomic_DNA"/>
</dbReference>
<comment type="caution">
    <text evidence="3">The sequence shown here is derived from an EMBL/GenBank/DDBJ whole genome shotgun (WGS) entry which is preliminary data.</text>
</comment>
<dbReference type="SUPFAM" id="SSF64376">
    <property type="entry name" value="YlxR-like"/>
    <property type="match status" value="1"/>
</dbReference>
<feature type="domain" description="YlxR" evidence="2">
    <location>
        <begin position="44"/>
        <end position="112"/>
    </location>
</feature>
<sequence length="246" mass="26834">MTQNLPPTQTNDSKPDLTSGDDIDFDTDNGPPKKKIGGKSDPVRRCISTGTSLPQSAMVRFVVSPDNVVTPDVANCLPGRGAWVTASAEAIDLAISKKVFSRAFKQSVKADIALTEQTHQLLFRRCLDILGFAKRAGDLILGFEQVREEIRLSEPSCLIEALDGASDGRKKVLSLAKAVFGDDDVEEQPIIVGCFTSEELGMALGRERVIHAIVKEGRSARNWIIEVERLGGFRPLRPSDWMSLAV</sequence>
<dbReference type="RefSeq" id="WP_382167604.1">
    <property type="nucleotide sequence ID" value="NZ_JBHTBR010000005.1"/>
</dbReference>
<reference evidence="4" key="1">
    <citation type="journal article" date="2019" name="Int. J. Syst. Evol. Microbiol.">
        <title>The Global Catalogue of Microorganisms (GCM) 10K type strain sequencing project: providing services to taxonomists for standard genome sequencing and annotation.</title>
        <authorList>
            <consortium name="The Broad Institute Genomics Platform"/>
            <consortium name="The Broad Institute Genome Sequencing Center for Infectious Disease"/>
            <person name="Wu L."/>
            <person name="Ma J."/>
        </authorList>
    </citation>
    <scope>NUCLEOTIDE SEQUENCE [LARGE SCALE GENOMIC DNA]</scope>
    <source>
        <strain evidence="4">CCUG 51308</strain>
    </source>
</reference>
<dbReference type="Gene3D" id="3.30.1230.10">
    <property type="entry name" value="YlxR-like"/>
    <property type="match status" value="1"/>
</dbReference>
<dbReference type="InterPro" id="IPR037465">
    <property type="entry name" value="YlxR"/>
</dbReference>
<dbReference type="CDD" id="cd00279">
    <property type="entry name" value="YlxR"/>
    <property type="match status" value="1"/>
</dbReference>
<name>A0ABW2IN45_9PROT</name>
<feature type="compositionally biased region" description="Polar residues" evidence="1">
    <location>
        <begin position="1"/>
        <end position="12"/>
    </location>
</feature>
<keyword evidence="4" id="KW-1185">Reference proteome</keyword>
<evidence type="ECO:0000259" key="2">
    <source>
        <dbReference type="Pfam" id="PF04296"/>
    </source>
</evidence>
<dbReference type="Gene3D" id="3.30.1330.30">
    <property type="match status" value="1"/>
</dbReference>
<organism evidence="3 4">
    <name type="scientific">Hirschia litorea</name>
    <dbReference type="NCBI Taxonomy" id="1199156"/>
    <lineage>
        <taxon>Bacteria</taxon>
        <taxon>Pseudomonadati</taxon>
        <taxon>Pseudomonadota</taxon>
        <taxon>Alphaproteobacteria</taxon>
        <taxon>Hyphomonadales</taxon>
        <taxon>Hyphomonadaceae</taxon>
        <taxon>Hirschia</taxon>
    </lineage>
</organism>
<dbReference type="Proteomes" id="UP001596492">
    <property type="component" value="Unassembled WGS sequence"/>
</dbReference>
<proteinExistence type="predicted"/>
<dbReference type="SUPFAM" id="SSF55315">
    <property type="entry name" value="L30e-like"/>
    <property type="match status" value="1"/>
</dbReference>
<evidence type="ECO:0000313" key="3">
    <source>
        <dbReference type="EMBL" id="MFC7292291.1"/>
    </source>
</evidence>
<evidence type="ECO:0000256" key="1">
    <source>
        <dbReference type="SAM" id="MobiDB-lite"/>
    </source>
</evidence>
<protein>
    <submittedName>
        <fullName evidence="3">RNA-binding protein</fullName>
    </submittedName>
</protein>
<feature type="region of interest" description="Disordered" evidence="1">
    <location>
        <begin position="1"/>
        <end position="42"/>
    </location>
</feature>
<dbReference type="InterPro" id="IPR029064">
    <property type="entry name" value="Ribosomal_eL30-like_sf"/>
</dbReference>
<dbReference type="Pfam" id="PF04296">
    <property type="entry name" value="YlxR"/>
    <property type="match status" value="1"/>
</dbReference>
<gene>
    <name evidence="3" type="ORF">ACFQS8_11730</name>
</gene>
<dbReference type="InterPro" id="IPR007393">
    <property type="entry name" value="YlxR_dom"/>
</dbReference>
<dbReference type="PANTHER" id="PTHR34215:SF1">
    <property type="entry name" value="YLXR DOMAIN-CONTAINING PROTEIN"/>
    <property type="match status" value="1"/>
</dbReference>
<dbReference type="NCBIfam" id="NF006622">
    <property type="entry name" value="PRK09190.1"/>
    <property type="match status" value="1"/>
</dbReference>
<dbReference type="InterPro" id="IPR035931">
    <property type="entry name" value="YlxR-like_sf"/>
</dbReference>